<reference evidence="1 2" key="1">
    <citation type="journal article" date="2010" name="PLoS ONE">
        <title>The glycobiome of the rumen bacterium Butyrivibrio proteoclasticus B316(T) highlights adaptation to a polysaccharide-rich environment.</title>
        <authorList>
            <person name="Kelly W.J."/>
            <person name="Leahy S.C."/>
            <person name="Altermann E."/>
            <person name="Yeoman C.J."/>
            <person name="Dunne J.C."/>
            <person name="Kong Z."/>
            <person name="Pacheco D.M."/>
            <person name="Li D."/>
            <person name="Noel S.J."/>
            <person name="Moon C.D."/>
            <person name="Cookson A.L."/>
            <person name="Attwood G.T."/>
        </authorList>
    </citation>
    <scope>NUCLEOTIDE SEQUENCE [LARGE SCALE GENOMIC DNA]</scope>
    <source>
        <strain evidence="2">ATCC 51982 / DSM 14932 / B316</strain>
        <plasmid evidence="2">Plasmid pCY186</plasmid>
    </source>
</reference>
<dbReference type="Proteomes" id="UP000001299">
    <property type="component" value="Plasmid pCY186"/>
</dbReference>
<evidence type="ECO:0000313" key="1">
    <source>
        <dbReference type="EMBL" id="ADL36497.1"/>
    </source>
</evidence>
<dbReference type="AlphaFoldDB" id="E0S515"/>
<geneLocation type="plasmid" evidence="1 2">
    <name>pCY186</name>
</geneLocation>
<protein>
    <submittedName>
        <fullName evidence="1">Uncharacterized protein</fullName>
    </submittedName>
</protein>
<dbReference type="HOGENOM" id="CLU_1222906_0_0_9"/>
<sequence>MENTVIRFVSRIQNNRDEALAEILRLGECLLDENDFEEHLIEPQNTRAYHASVLHYIDMLPCMSDENIARYKKEIMEERWKLKYSRSDEYLDIGVGKRESFCIGVSPSLIASVVEDTRRIIEDECMEILTDQEASIMKYDKSPILIVSESKRTEIIEDVLREKDMLISDVVAEMSDESWLHKCANITSVASLIEDIRFMRKCGICEAIVECAFGILAAWCDYSRRV</sequence>
<gene>
    <name evidence="1" type="ordered locus">bpr_IV133</name>
</gene>
<accession>E0S515</accession>
<organism evidence="1 2">
    <name type="scientific">Butyrivibrio proteoclasticus (strain ATCC 51982 / DSM 14932 / B316)</name>
    <name type="common">Clostridium proteoclasticum</name>
    <dbReference type="NCBI Taxonomy" id="515622"/>
    <lineage>
        <taxon>Bacteria</taxon>
        <taxon>Bacillati</taxon>
        <taxon>Bacillota</taxon>
        <taxon>Clostridia</taxon>
        <taxon>Lachnospirales</taxon>
        <taxon>Lachnospiraceae</taxon>
        <taxon>Butyrivibrio</taxon>
    </lineage>
</organism>
<keyword evidence="2" id="KW-1185">Reference proteome</keyword>
<evidence type="ECO:0000313" key="2">
    <source>
        <dbReference type="Proteomes" id="UP000001299"/>
    </source>
</evidence>
<proteinExistence type="predicted"/>
<name>E0S515_BUTPB</name>
<dbReference type="EMBL" id="CP001813">
    <property type="protein sequence ID" value="ADL36497.1"/>
    <property type="molecule type" value="Genomic_DNA"/>
</dbReference>
<keyword evidence="1" id="KW-0614">Plasmid</keyword>
<dbReference type="KEGG" id="bpb:bpr_IV133"/>
<dbReference type="RefSeq" id="WP_013283145.1">
    <property type="nucleotide sequence ID" value="NC_014390.1"/>
</dbReference>